<organism evidence="2 3">
    <name type="scientific">Mycena belliarum</name>
    <dbReference type="NCBI Taxonomy" id="1033014"/>
    <lineage>
        <taxon>Eukaryota</taxon>
        <taxon>Fungi</taxon>
        <taxon>Dikarya</taxon>
        <taxon>Basidiomycota</taxon>
        <taxon>Agaricomycotina</taxon>
        <taxon>Agaricomycetes</taxon>
        <taxon>Agaricomycetidae</taxon>
        <taxon>Agaricales</taxon>
        <taxon>Marasmiineae</taxon>
        <taxon>Mycenaceae</taxon>
        <taxon>Mycena</taxon>
    </lineage>
</organism>
<keyword evidence="1" id="KW-0732">Signal</keyword>
<gene>
    <name evidence="2" type="ORF">B0H15DRAFT_460589</name>
</gene>
<accession>A0AAD6UGP9</accession>
<reference evidence="2" key="1">
    <citation type="submission" date="2023-03" db="EMBL/GenBank/DDBJ databases">
        <title>Massive genome expansion in bonnet fungi (Mycena s.s.) driven by repeated elements and novel gene families across ecological guilds.</title>
        <authorList>
            <consortium name="Lawrence Berkeley National Laboratory"/>
            <person name="Harder C.B."/>
            <person name="Miyauchi S."/>
            <person name="Viragh M."/>
            <person name="Kuo A."/>
            <person name="Thoen E."/>
            <person name="Andreopoulos B."/>
            <person name="Lu D."/>
            <person name="Skrede I."/>
            <person name="Drula E."/>
            <person name="Henrissat B."/>
            <person name="Morin E."/>
            <person name="Kohler A."/>
            <person name="Barry K."/>
            <person name="LaButti K."/>
            <person name="Morin E."/>
            <person name="Salamov A."/>
            <person name="Lipzen A."/>
            <person name="Mereny Z."/>
            <person name="Hegedus B."/>
            <person name="Baldrian P."/>
            <person name="Stursova M."/>
            <person name="Weitz H."/>
            <person name="Taylor A."/>
            <person name="Grigoriev I.V."/>
            <person name="Nagy L.G."/>
            <person name="Martin F."/>
            <person name="Kauserud H."/>
        </authorList>
    </citation>
    <scope>NUCLEOTIDE SEQUENCE</scope>
    <source>
        <strain evidence="2">CBHHK173m</strain>
    </source>
</reference>
<dbReference type="Proteomes" id="UP001222325">
    <property type="component" value="Unassembled WGS sequence"/>
</dbReference>
<comment type="caution">
    <text evidence="2">The sequence shown here is derived from an EMBL/GenBank/DDBJ whole genome shotgun (WGS) entry which is preliminary data.</text>
</comment>
<feature type="chain" id="PRO_5042036519" evidence="1">
    <location>
        <begin position="22"/>
        <end position="187"/>
    </location>
</feature>
<name>A0AAD6UGP9_9AGAR</name>
<evidence type="ECO:0000313" key="3">
    <source>
        <dbReference type="Proteomes" id="UP001222325"/>
    </source>
</evidence>
<dbReference type="AlphaFoldDB" id="A0AAD6UGP9"/>
<proteinExistence type="predicted"/>
<keyword evidence="3" id="KW-1185">Reference proteome</keyword>
<protein>
    <submittedName>
        <fullName evidence="2">Uncharacterized protein</fullName>
    </submittedName>
</protein>
<evidence type="ECO:0000256" key="1">
    <source>
        <dbReference type="SAM" id="SignalP"/>
    </source>
</evidence>
<feature type="signal peptide" evidence="1">
    <location>
        <begin position="1"/>
        <end position="21"/>
    </location>
</feature>
<sequence>MFPSTSLLATCILALSTFVAATPSPRQPQCNPDFEGAPVTITIGNRGVKVAPPRAGQLLVATVPITPGQGSGNFVVTQTSPRASTYLINEVKFTDLVIDVTDAGLLDLEERGPSPTQVWEITCDECRPGASTTPGGGKWGSGCSIASAQTGQCVHIQPSGNPLINFGVGECADTADQSFDFWTKTDV</sequence>
<dbReference type="EMBL" id="JARJCN010000005">
    <property type="protein sequence ID" value="KAJ7100768.1"/>
    <property type="molecule type" value="Genomic_DNA"/>
</dbReference>
<evidence type="ECO:0000313" key="2">
    <source>
        <dbReference type="EMBL" id="KAJ7100768.1"/>
    </source>
</evidence>